<gene>
    <name evidence="2" type="ORF">ANCCAN_30531</name>
</gene>
<keyword evidence="3" id="KW-1185">Reference proteome</keyword>
<dbReference type="STRING" id="29170.A0A368EVU1"/>
<protein>
    <submittedName>
        <fullName evidence="2">Uncharacterized protein</fullName>
    </submittedName>
</protein>
<dbReference type="AlphaFoldDB" id="A0A368EVU1"/>
<accession>A0A368EVU1</accession>
<comment type="caution">
    <text evidence="2">The sequence shown here is derived from an EMBL/GenBank/DDBJ whole genome shotgun (WGS) entry which is preliminary data.</text>
</comment>
<feature type="compositionally biased region" description="Low complexity" evidence="1">
    <location>
        <begin position="69"/>
        <end position="79"/>
    </location>
</feature>
<evidence type="ECO:0000256" key="1">
    <source>
        <dbReference type="SAM" id="MobiDB-lite"/>
    </source>
</evidence>
<organism evidence="2 3">
    <name type="scientific">Ancylostoma caninum</name>
    <name type="common">Dog hookworm</name>
    <dbReference type="NCBI Taxonomy" id="29170"/>
    <lineage>
        <taxon>Eukaryota</taxon>
        <taxon>Metazoa</taxon>
        <taxon>Ecdysozoa</taxon>
        <taxon>Nematoda</taxon>
        <taxon>Chromadorea</taxon>
        <taxon>Rhabditida</taxon>
        <taxon>Rhabditina</taxon>
        <taxon>Rhabditomorpha</taxon>
        <taxon>Strongyloidea</taxon>
        <taxon>Ancylostomatidae</taxon>
        <taxon>Ancylostomatinae</taxon>
        <taxon>Ancylostoma</taxon>
    </lineage>
</organism>
<dbReference type="Proteomes" id="UP000252519">
    <property type="component" value="Unassembled WGS sequence"/>
</dbReference>
<reference evidence="2 3" key="1">
    <citation type="submission" date="2014-10" db="EMBL/GenBank/DDBJ databases">
        <title>Draft genome of the hookworm Ancylostoma caninum.</title>
        <authorList>
            <person name="Mitreva M."/>
        </authorList>
    </citation>
    <scope>NUCLEOTIDE SEQUENCE [LARGE SCALE GENOMIC DNA]</scope>
    <source>
        <strain evidence="2 3">Baltimore</strain>
    </source>
</reference>
<name>A0A368EVU1_ANCCA</name>
<feature type="region of interest" description="Disordered" evidence="1">
    <location>
        <begin position="62"/>
        <end position="98"/>
    </location>
</feature>
<dbReference type="EMBL" id="JOJR01024996">
    <property type="protein sequence ID" value="RCN23781.1"/>
    <property type="molecule type" value="Genomic_DNA"/>
</dbReference>
<sequence length="136" mass="14954">MSKPHVTDNIIDRIFCCTPTYCLLEQPTLSGIRNFSASYPLDILEAASQELFTQTSFDDLKPEVNSQPTTTAVSSTSTTRPHYAPYRLQPVSNQQKRAPTLTTTRSVAQRPAPVVRFSASSATSIFACTFIIPPPT</sequence>
<evidence type="ECO:0000313" key="2">
    <source>
        <dbReference type="EMBL" id="RCN23781.1"/>
    </source>
</evidence>
<proteinExistence type="predicted"/>
<evidence type="ECO:0000313" key="3">
    <source>
        <dbReference type="Proteomes" id="UP000252519"/>
    </source>
</evidence>